<dbReference type="Proteomes" id="UP001524502">
    <property type="component" value="Unassembled WGS sequence"/>
</dbReference>
<proteinExistence type="predicted"/>
<keyword evidence="3" id="KW-1185">Reference proteome</keyword>
<protein>
    <submittedName>
        <fullName evidence="2">Uncharacterized protein</fullName>
    </submittedName>
</protein>
<evidence type="ECO:0000313" key="3">
    <source>
        <dbReference type="Proteomes" id="UP001524502"/>
    </source>
</evidence>
<dbReference type="RefSeq" id="WP_256133783.1">
    <property type="nucleotide sequence ID" value="NZ_JANFXK010000041.1"/>
</dbReference>
<accession>A0ABT1RUM9</accession>
<sequence length="129" mass="15060">MRDYIPKSCGLPDALANQVVWLVKDYERMKLEYDNAIWDSPDPPDGQPRGGNTGDPTSREGMKRAELSRKLKAIEQSKLEIPEPYREGIWNNILYRTPYLVGVTGPDRTTFWKHKSKFLYKVAERLFWI</sequence>
<name>A0ABT1RUM9_9FIRM</name>
<comment type="caution">
    <text evidence="2">The sequence shown here is derived from an EMBL/GenBank/DDBJ whole genome shotgun (WGS) entry which is preliminary data.</text>
</comment>
<organism evidence="2 3">
    <name type="scientific">Anaerovorax odorimutans</name>
    <dbReference type="NCBI Taxonomy" id="109327"/>
    <lineage>
        <taxon>Bacteria</taxon>
        <taxon>Bacillati</taxon>
        <taxon>Bacillota</taxon>
        <taxon>Clostridia</taxon>
        <taxon>Peptostreptococcales</taxon>
        <taxon>Anaerovoracaceae</taxon>
        <taxon>Anaerovorax</taxon>
    </lineage>
</organism>
<gene>
    <name evidence="2" type="ORF">NE619_17750</name>
</gene>
<feature type="region of interest" description="Disordered" evidence="1">
    <location>
        <begin position="37"/>
        <end position="65"/>
    </location>
</feature>
<dbReference type="EMBL" id="JANFXK010000041">
    <property type="protein sequence ID" value="MCQ4638576.1"/>
    <property type="molecule type" value="Genomic_DNA"/>
</dbReference>
<evidence type="ECO:0000313" key="2">
    <source>
        <dbReference type="EMBL" id="MCQ4638576.1"/>
    </source>
</evidence>
<reference evidence="2 3" key="1">
    <citation type="submission" date="2022-06" db="EMBL/GenBank/DDBJ databases">
        <title>Isolation of gut microbiota from human fecal samples.</title>
        <authorList>
            <person name="Pamer E.G."/>
            <person name="Barat B."/>
            <person name="Waligurski E."/>
            <person name="Medina S."/>
            <person name="Paddock L."/>
            <person name="Mostad J."/>
        </authorList>
    </citation>
    <scope>NUCLEOTIDE SEQUENCE [LARGE SCALE GENOMIC DNA]</scope>
    <source>
        <strain evidence="2 3">SL.3.17</strain>
    </source>
</reference>
<evidence type="ECO:0000256" key="1">
    <source>
        <dbReference type="SAM" id="MobiDB-lite"/>
    </source>
</evidence>